<evidence type="ECO:0008006" key="3">
    <source>
        <dbReference type="Google" id="ProtNLM"/>
    </source>
</evidence>
<comment type="caution">
    <text evidence="1">The sequence shown here is derived from an EMBL/GenBank/DDBJ whole genome shotgun (WGS) entry which is preliminary data.</text>
</comment>
<sequence length="59" mass="6946">MNQITPCSMPTIQEKRPTTEVRMISNLPYSFIQRSAKVFSVQDIDEKIFHLQVHDTTFF</sequence>
<name>A0ABT2IBW9_9FLAO</name>
<organism evidence="1 2">
    <name type="scientific">Chryseobacterium pyrolae</name>
    <dbReference type="NCBI Taxonomy" id="2987481"/>
    <lineage>
        <taxon>Bacteria</taxon>
        <taxon>Pseudomonadati</taxon>
        <taxon>Bacteroidota</taxon>
        <taxon>Flavobacteriia</taxon>
        <taxon>Flavobacteriales</taxon>
        <taxon>Weeksellaceae</taxon>
        <taxon>Chryseobacterium group</taxon>
        <taxon>Chryseobacterium</taxon>
    </lineage>
</organism>
<dbReference type="RefSeq" id="WP_259826711.1">
    <property type="nucleotide sequence ID" value="NZ_JANZQH010000001.1"/>
</dbReference>
<protein>
    <recommendedName>
        <fullName evidence="3">Transposase</fullName>
    </recommendedName>
</protein>
<proteinExistence type="predicted"/>
<dbReference type="EMBL" id="JANZQH010000001">
    <property type="protein sequence ID" value="MCT2406116.1"/>
    <property type="molecule type" value="Genomic_DNA"/>
</dbReference>
<keyword evidence="2" id="KW-1185">Reference proteome</keyword>
<reference evidence="1" key="1">
    <citation type="submission" date="2022-08" db="EMBL/GenBank/DDBJ databases">
        <title>Chryseobacterium antibioticum,isolated from the rhizosphere soil of Pyrola in Tibet.</title>
        <authorList>
            <person name="Kan Y."/>
        </authorList>
    </citation>
    <scope>NUCLEOTIDE SEQUENCE</scope>
    <source>
        <strain evidence="1">Pc2-12</strain>
    </source>
</reference>
<accession>A0ABT2IBW9</accession>
<evidence type="ECO:0000313" key="1">
    <source>
        <dbReference type="EMBL" id="MCT2406116.1"/>
    </source>
</evidence>
<evidence type="ECO:0000313" key="2">
    <source>
        <dbReference type="Proteomes" id="UP001142057"/>
    </source>
</evidence>
<gene>
    <name evidence="1" type="ORF">NZD88_00930</name>
</gene>
<dbReference type="Proteomes" id="UP001142057">
    <property type="component" value="Unassembled WGS sequence"/>
</dbReference>